<dbReference type="InterPro" id="IPR011333">
    <property type="entry name" value="SKP1/BTB/POZ_sf"/>
</dbReference>
<evidence type="ECO:0000259" key="1">
    <source>
        <dbReference type="PROSITE" id="PS50097"/>
    </source>
</evidence>
<sequence>LTDENEERYKHLADFYGISTLKAACMGNLRKIHRKGICAGNNDIFPEPKTFEEESNLSDVVLIVENRKLYVSRHIVGRHSKFFYDIMISNDSRYKGEKEYSLPGIRYDDMEFILHIIYNDSIDYEHELYDKDVKFFTEKTSERHGYLEMIDILLTINVILCCERLQDFCAGLLFKFGITKEVMLIADKYRLCNLLTKAINGIMNREQLNELYHEEFTDALKDTFHNLSLKFGSDTKPTPIQTTNNYCNTHPYSTSNHFNGILLLSEYNIPFLHIETTANAEAASEAASFPAAAAADPTDAFFAAVIDESAANPEAAARLRDAVGAAVAAYKAEIEGLVSGAKRTSSEKIDEGTPKKAKI</sequence>
<protein>
    <recommendedName>
        <fullName evidence="1">BTB domain-containing protein</fullName>
    </recommendedName>
</protein>
<dbReference type="SUPFAM" id="SSF54695">
    <property type="entry name" value="POZ domain"/>
    <property type="match status" value="1"/>
</dbReference>
<evidence type="ECO:0000313" key="3">
    <source>
        <dbReference type="Proteomes" id="UP001432322"/>
    </source>
</evidence>
<evidence type="ECO:0000313" key="2">
    <source>
        <dbReference type="EMBL" id="GMT27602.1"/>
    </source>
</evidence>
<dbReference type="PANTHER" id="PTHR22744:SF17">
    <property type="entry name" value="BTB DOMAIN-CONTAINING PROTEIN"/>
    <property type="match status" value="1"/>
</dbReference>
<dbReference type="InterPro" id="IPR000210">
    <property type="entry name" value="BTB/POZ_dom"/>
</dbReference>
<dbReference type="CDD" id="cd18186">
    <property type="entry name" value="BTB_POZ_ZBTB_KLHL-like"/>
    <property type="match status" value="1"/>
</dbReference>
<comment type="caution">
    <text evidence="2">The sequence shown here is derived from an EMBL/GenBank/DDBJ whole genome shotgun (WGS) entry which is preliminary data.</text>
</comment>
<dbReference type="SMART" id="SM00225">
    <property type="entry name" value="BTB"/>
    <property type="match status" value="1"/>
</dbReference>
<feature type="domain" description="BTB" evidence="1">
    <location>
        <begin position="58"/>
        <end position="126"/>
    </location>
</feature>
<dbReference type="PANTHER" id="PTHR22744">
    <property type="entry name" value="HELIX LOOP HELIX PROTEIN 21-RELATED"/>
    <property type="match status" value="1"/>
</dbReference>
<organism evidence="2 3">
    <name type="scientific">Pristionchus fissidentatus</name>
    <dbReference type="NCBI Taxonomy" id="1538716"/>
    <lineage>
        <taxon>Eukaryota</taxon>
        <taxon>Metazoa</taxon>
        <taxon>Ecdysozoa</taxon>
        <taxon>Nematoda</taxon>
        <taxon>Chromadorea</taxon>
        <taxon>Rhabditida</taxon>
        <taxon>Rhabditina</taxon>
        <taxon>Diplogasteromorpha</taxon>
        <taxon>Diplogasteroidea</taxon>
        <taxon>Neodiplogasteridae</taxon>
        <taxon>Pristionchus</taxon>
    </lineage>
</organism>
<dbReference type="Proteomes" id="UP001432322">
    <property type="component" value="Unassembled WGS sequence"/>
</dbReference>
<dbReference type="Gene3D" id="3.30.710.10">
    <property type="entry name" value="Potassium Channel Kv1.1, Chain A"/>
    <property type="match status" value="1"/>
</dbReference>
<reference evidence="2" key="1">
    <citation type="submission" date="2023-10" db="EMBL/GenBank/DDBJ databases">
        <title>Genome assembly of Pristionchus species.</title>
        <authorList>
            <person name="Yoshida K."/>
            <person name="Sommer R.J."/>
        </authorList>
    </citation>
    <scope>NUCLEOTIDE SEQUENCE</scope>
    <source>
        <strain evidence="2">RS5133</strain>
    </source>
</reference>
<accession>A0AAV5W9D0</accession>
<feature type="non-terminal residue" evidence="2">
    <location>
        <position position="1"/>
    </location>
</feature>
<dbReference type="AlphaFoldDB" id="A0AAV5W9D0"/>
<dbReference type="Pfam" id="PF00651">
    <property type="entry name" value="BTB"/>
    <property type="match status" value="1"/>
</dbReference>
<name>A0AAV5W9D0_9BILA</name>
<gene>
    <name evidence="2" type="ORF">PFISCL1PPCAC_18899</name>
</gene>
<keyword evidence="3" id="KW-1185">Reference proteome</keyword>
<dbReference type="PROSITE" id="PS50097">
    <property type="entry name" value="BTB"/>
    <property type="match status" value="1"/>
</dbReference>
<proteinExistence type="predicted"/>
<dbReference type="EMBL" id="BTSY01000005">
    <property type="protein sequence ID" value="GMT27602.1"/>
    <property type="molecule type" value="Genomic_DNA"/>
</dbReference>